<name>A0A9N9P374_9GLOM</name>
<evidence type="ECO:0000313" key="2">
    <source>
        <dbReference type="Proteomes" id="UP000789759"/>
    </source>
</evidence>
<gene>
    <name evidence="1" type="ORF">CPELLU_LOCUS16560</name>
</gene>
<feature type="non-terminal residue" evidence="1">
    <location>
        <position position="1"/>
    </location>
</feature>
<dbReference type="Proteomes" id="UP000789759">
    <property type="component" value="Unassembled WGS sequence"/>
</dbReference>
<proteinExistence type="predicted"/>
<accession>A0A9N9P374</accession>
<protein>
    <submittedName>
        <fullName evidence="1">2096_t:CDS:1</fullName>
    </submittedName>
</protein>
<sequence>FWFQKIQYEENIPDNIQIEDCNILFDNNNNSIQVEDNKDDKNNEFNENSI</sequence>
<dbReference type="AlphaFoldDB" id="A0A9N9P374"/>
<reference evidence="1" key="1">
    <citation type="submission" date="2021-06" db="EMBL/GenBank/DDBJ databases">
        <authorList>
            <person name="Kallberg Y."/>
            <person name="Tangrot J."/>
            <person name="Rosling A."/>
        </authorList>
    </citation>
    <scope>NUCLEOTIDE SEQUENCE</scope>
    <source>
        <strain evidence="1">FL966</strain>
    </source>
</reference>
<evidence type="ECO:0000313" key="1">
    <source>
        <dbReference type="EMBL" id="CAG8783989.1"/>
    </source>
</evidence>
<keyword evidence="2" id="KW-1185">Reference proteome</keyword>
<comment type="caution">
    <text evidence="1">The sequence shown here is derived from an EMBL/GenBank/DDBJ whole genome shotgun (WGS) entry which is preliminary data.</text>
</comment>
<dbReference type="EMBL" id="CAJVQA010024868">
    <property type="protein sequence ID" value="CAG8783989.1"/>
    <property type="molecule type" value="Genomic_DNA"/>
</dbReference>
<organism evidence="1 2">
    <name type="scientific">Cetraspora pellucida</name>
    <dbReference type="NCBI Taxonomy" id="1433469"/>
    <lineage>
        <taxon>Eukaryota</taxon>
        <taxon>Fungi</taxon>
        <taxon>Fungi incertae sedis</taxon>
        <taxon>Mucoromycota</taxon>
        <taxon>Glomeromycotina</taxon>
        <taxon>Glomeromycetes</taxon>
        <taxon>Diversisporales</taxon>
        <taxon>Gigasporaceae</taxon>
        <taxon>Cetraspora</taxon>
    </lineage>
</organism>